<keyword evidence="2" id="KW-0812">Transmembrane</keyword>
<keyword evidence="2" id="KW-0472">Membrane</keyword>
<feature type="region of interest" description="Disordered" evidence="1">
    <location>
        <begin position="176"/>
        <end position="227"/>
    </location>
</feature>
<feature type="compositionally biased region" description="Low complexity" evidence="1">
    <location>
        <begin position="195"/>
        <end position="208"/>
    </location>
</feature>
<dbReference type="OrthoDB" id="10594884at2759"/>
<feature type="compositionally biased region" description="Polar residues" evidence="1">
    <location>
        <begin position="114"/>
        <end position="143"/>
    </location>
</feature>
<evidence type="ECO:0000313" key="4">
    <source>
        <dbReference type="Proteomes" id="UP000192257"/>
    </source>
</evidence>
<protein>
    <submittedName>
        <fullName evidence="3">Uncharacterized protein</fullName>
    </submittedName>
</protein>
<dbReference type="VEuPathDB" id="TriTrypDB:TM35_000352050"/>
<evidence type="ECO:0000256" key="2">
    <source>
        <dbReference type="SAM" id="Phobius"/>
    </source>
</evidence>
<feature type="region of interest" description="Disordered" evidence="1">
    <location>
        <begin position="57"/>
        <end position="145"/>
    </location>
</feature>
<dbReference type="RefSeq" id="XP_028879527.1">
    <property type="nucleotide sequence ID" value="XM_029029258.1"/>
</dbReference>
<keyword evidence="4" id="KW-1185">Reference proteome</keyword>
<dbReference type="AlphaFoldDB" id="A0A1X0NLL6"/>
<dbReference type="Proteomes" id="UP000192257">
    <property type="component" value="Unassembled WGS sequence"/>
</dbReference>
<feature type="transmembrane region" description="Helical" evidence="2">
    <location>
        <begin position="20"/>
        <end position="46"/>
    </location>
</feature>
<sequence>MSSVNETSEVVGSTTDSLWLIIGLTGAGLLILILIAVIVGTYYCLVRRRQRTGSNRFLQQTRYHSRDNSRPTTPRGSVSYQIPPSQKGLRRQGSMGVENNSNVFLAPNMGPGSAQRQLSASRKCSQQQPGNYYSANEQPQNGWPNYVPQGYGAVPQQLPNDQWAMNGPYAYPNPLHERGIYQNDNDNSENVVPMQIVPPAQPPVSQQQHQDDDDESQPRLQRRNSRVSFVGVFEV</sequence>
<accession>A0A1X0NLL6</accession>
<organism evidence="3 4">
    <name type="scientific">Trypanosoma theileri</name>
    <dbReference type="NCBI Taxonomy" id="67003"/>
    <lineage>
        <taxon>Eukaryota</taxon>
        <taxon>Discoba</taxon>
        <taxon>Euglenozoa</taxon>
        <taxon>Kinetoplastea</taxon>
        <taxon>Metakinetoplastina</taxon>
        <taxon>Trypanosomatida</taxon>
        <taxon>Trypanosomatidae</taxon>
        <taxon>Trypanosoma</taxon>
    </lineage>
</organism>
<keyword evidence="2" id="KW-1133">Transmembrane helix</keyword>
<gene>
    <name evidence="3" type="ORF">TM35_000352050</name>
</gene>
<evidence type="ECO:0000313" key="3">
    <source>
        <dbReference type="EMBL" id="ORC85461.1"/>
    </source>
</evidence>
<evidence type="ECO:0000256" key="1">
    <source>
        <dbReference type="SAM" id="MobiDB-lite"/>
    </source>
</evidence>
<comment type="caution">
    <text evidence="3">The sequence shown here is derived from an EMBL/GenBank/DDBJ whole genome shotgun (WGS) entry which is preliminary data.</text>
</comment>
<dbReference type="EMBL" id="NBCO01000035">
    <property type="protein sequence ID" value="ORC85461.1"/>
    <property type="molecule type" value="Genomic_DNA"/>
</dbReference>
<dbReference type="GeneID" id="39989038"/>
<reference evidence="3 4" key="1">
    <citation type="submission" date="2017-03" db="EMBL/GenBank/DDBJ databases">
        <title>An alternative strategy for trypanosome survival in the mammalian bloodstream revealed through genome and transcriptome analysis of the ubiquitous bovine parasite Trypanosoma (Megatrypanum) theileri.</title>
        <authorList>
            <person name="Kelly S."/>
            <person name="Ivens A."/>
            <person name="Mott A."/>
            <person name="O'Neill E."/>
            <person name="Emms D."/>
            <person name="Macleod O."/>
            <person name="Voorheis P."/>
            <person name="Matthews J."/>
            <person name="Matthews K."/>
            <person name="Carrington M."/>
        </authorList>
    </citation>
    <scope>NUCLEOTIDE SEQUENCE [LARGE SCALE GENOMIC DNA]</scope>
    <source>
        <strain evidence="3">Edinburgh</strain>
    </source>
</reference>
<feature type="compositionally biased region" description="Polar residues" evidence="1">
    <location>
        <begin position="70"/>
        <end position="84"/>
    </location>
</feature>
<proteinExistence type="predicted"/>
<name>A0A1X0NLL6_9TRYP</name>